<dbReference type="Proteomes" id="UP000015106">
    <property type="component" value="Chromosome 4"/>
</dbReference>
<dbReference type="InterPro" id="IPR055414">
    <property type="entry name" value="LRR_R13L4/SHOC2-like"/>
</dbReference>
<dbReference type="SUPFAM" id="SSF52047">
    <property type="entry name" value="RNI-like"/>
    <property type="match status" value="1"/>
</dbReference>
<feature type="domain" description="Disease resistance R13L4/SHOC-2-like LRR" evidence="2">
    <location>
        <begin position="10"/>
        <end position="82"/>
    </location>
</feature>
<accession>A0A8R7UB43</accession>
<sequence length="105" mass="11616">PSGHGILTTIESLSESAQWQFLKVLDLRGCKGLQKKHLNSVCKILLLKYLSLRNTDVVELPKVIEKLQCLQTLDIRQTAVRRVVCGGAPSQEHPKNGKTRGALPC</sequence>
<keyword evidence="4" id="KW-1185">Reference proteome</keyword>
<proteinExistence type="predicted"/>
<evidence type="ECO:0000313" key="3">
    <source>
        <dbReference type="EnsemblPlants" id="TuG1812G0400003166.01.T01"/>
    </source>
</evidence>
<keyword evidence="1" id="KW-0677">Repeat</keyword>
<dbReference type="Pfam" id="PF23598">
    <property type="entry name" value="LRR_14"/>
    <property type="match status" value="1"/>
</dbReference>
<reference evidence="3" key="3">
    <citation type="submission" date="2022-06" db="UniProtKB">
        <authorList>
            <consortium name="EnsemblPlants"/>
        </authorList>
    </citation>
    <scope>IDENTIFICATION</scope>
</reference>
<dbReference type="Gramene" id="TuG1812G0400003166.01.T01">
    <property type="protein sequence ID" value="TuG1812G0400003166.01.T01"/>
    <property type="gene ID" value="TuG1812G0400003166.01"/>
</dbReference>
<name>A0A8R7UB43_TRIUA</name>
<evidence type="ECO:0000256" key="1">
    <source>
        <dbReference type="ARBA" id="ARBA00022737"/>
    </source>
</evidence>
<dbReference type="Gene3D" id="3.80.10.10">
    <property type="entry name" value="Ribonuclease Inhibitor"/>
    <property type="match status" value="1"/>
</dbReference>
<dbReference type="InterPro" id="IPR032675">
    <property type="entry name" value="LRR_dom_sf"/>
</dbReference>
<organism evidence="3 4">
    <name type="scientific">Triticum urartu</name>
    <name type="common">Red wild einkorn</name>
    <name type="synonym">Crithodium urartu</name>
    <dbReference type="NCBI Taxonomy" id="4572"/>
    <lineage>
        <taxon>Eukaryota</taxon>
        <taxon>Viridiplantae</taxon>
        <taxon>Streptophyta</taxon>
        <taxon>Embryophyta</taxon>
        <taxon>Tracheophyta</taxon>
        <taxon>Spermatophyta</taxon>
        <taxon>Magnoliopsida</taxon>
        <taxon>Liliopsida</taxon>
        <taxon>Poales</taxon>
        <taxon>Poaceae</taxon>
        <taxon>BOP clade</taxon>
        <taxon>Pooideae</taxon>
        <taxon>Triticodae</taxon>
        <taxon>Triticeae</taxon>
        <taxon>Triticinae</taxon>
        <taxon>Triticum</taxon>
    </lineage>
</organism>
<reference evidence="3" key="2">
    <citation type="submission" date="2018-03" db="EMBL/GenBank/DDBJ databases">
        <title>The Triticum urartu genome reveals the dynamic nature of wheat genome evolution.</title>
        <authorList>
            <person name="Ling H."/>
            <person name="Ma B."/>
            <person name="Shi X."/>
            <person name="Liu H."/>
            <person name="Dong L."/>
            <person name="Sun H."/>
            <person name="Cao Y."/>
            <person name="Gao Q."/>
            <person name="Zheng S."/>
            <person name="Li Y."/>
            <person name="Yu Y."/>
            <person name="Du H."/>
            <person name="Qi M."/>
            <person name="Li Y."/>
            <person name="Yu H."/>
            <person name="Cui Y."/>
            <person name="Wang N."/>
            <person name="Chen C."/>
            <person name="Wu H."/>
            <person name="Zhao Y."/>
            <person name="Zhang J."/>
            <person name="Li Y."/>
            <person name="Zhou W."/>
            <person name="Zhang B."/>
            <person name="Hu W."/>
            <person name="Eijk M."/>
            <person name="Tang J."/>
            <person name="Witsenboer H."/>
            <person name="Zhao S."/>
            <person name="Li Z."/>
            <person name="Zhang A."/>
            <person name="Wang D."/>
            <person name="Liang C."/>
        </authorList>
    </citation>
    <scope>NUCLEOTIDE SEQUENCE [LARGE SCALE GENOMIC DNA]</scope>
    <source>
        <strain evidence="3">cv. G1812</strain>
    </source>
</reference>
<reference evidence="4" key="1">
    <citation type="journal article" date="2013" name="Nature">
        <title>Draft genome of the wheat A-genome progenitor Triticum urartu.</title>
        <authorList>
            <person name="Ling H.Q."/>
            <person name="Zhao S."/>
            <person name="Liu D."/>
            <person name="Wang J."/>
            <person name="Sun H."/>
            <person name="Zhang C."/>
            <person name="Fan H."/>
            <person name="Li D."/>
            <person name="Dong L."/>
            <person name="Tao Y."/>
            <person name="Gao C."/>
            <person name="Wu H."/>
            <person name="Li Y."/>
            <person name="Cui Y."/>
            <person name="Guo X."/>
            <person name="Zheng S."/>
            <person name="Wang B."/>
            <person name="Yu K."/>
            <person name="Liang Q."/>
            <person name="Yang W."/>
            <person name="Lou X."/>
            <person name="Chen J."/>
            <person name="Feng M."/>
            <person name="Jian J."/>
            <person name="Zhang X."/>
            <person name="Luo G."/>
            <person name="Jiang Y."/>
            <person name="Liu J."/>
            <person name="Wang Z."/>
            <person name="Sha Y."/>
            <person name="Zhang B."/>
            <person name="Wu H."/>
            <person name="Tang D."/>
            <person name="Shen Q."/>
            <person name="Xue P."/>
            <person name="Zou S."/>
            <person name="Wang X."/>
            <person name="Liu X."/>
            <person name="Wang F."/>
            <person name="Yang Y."/>
            <person name="An X."/>
            <person name="Dong Z."/>
            <person name="Zhang K."/>
            <person name="Zhang X."/>
            <person name="Luo M.C."/>
            <person name="Dvorak J."/>
            <person name="Tong Y."/>
            <person name="Wang J."/>
            <person name="Yang H."/>
            <person name="Li Z."/>
            <person name="Wang D."/>
            <person name="Zhang A."/>
            <person name="Wang J."/>
        </authorList>
    </citation>
    <scope>NUCLEOTIDE SEQUENCE</scope>
    <source>
        <strain evidence="4">cv. G1812</strain>
    </source>
</reference>
<protein>
    <recommendedName>
        <fullName evidence="2">Disease resistance R13L4/SHOC-2-like LRR domain-containing protein</fullName>
    </recommendedName>
</protein>
<dbReference type="EnsemblPlants" id="TuG1812G0400003166.01.T01">
    <property type="protein sequence ID" value="TuG1812G0400003166.01.T01"/>
    <property type="gene ID" value="TuG1812G0400003166.01"/>
</dbReference>
<evidence type="ECO:0000313" key="4">
    <source>
        <dbReference type="Proteomes" id="UP000015106"/>
    </source>
</evidence>
<evidence type="ECO:0000259" key="2">
    <source>
        <dbReference type="Pfam" id="PF23598"/>
    </source>
</evidence>
<dbReference type="AlphaFoldDB" id="A0A8R7UB43"/>